<feature type="transmembrane region" description="Helical" evidence="1">
    <location>
        <begin position="36"/>
        <end position="54"/>
    </location>
</feature>
<evidence type="ECO:0000313" key="2">
    <source>
        <dbReference type="EMBL" id="CAJ1935818.1"/>
    </source>
</evidence>
<evidence type="ECO:0000313" key="3">
    <source>
        <dbReference type="Proteomes" id="UP001189624"/>
    </source>
</evidence>
<gene>
    <name evidence="2" type="ORF">AYBTSS11_LOCUS7129</name>
</gene>
<feature type="transmembrane region" description="Helical" evidence="1">
    <location>
        <begin position="6"/>
        <end position="24"/>
    </location>
</feature>
<sequence length="151" mass="17388">MFWEKHVIIDMLPIYITIYIGRGVKEKLGKRPSTILTLWAAVSLALMMLIKWGWASAKMKHETTMEPQSLWDREQTAGTSVTPSITKEGPRISMVTTLIAIETNRTYYQWGADVVLLFWLQLFQAMLKCGEIDGGVTKDDFYMLLFFSEEK</sequence>
<dbReference type="Gramene" id="rna-AYBTSS11_LOCUS7129">
    <property type="protein sequence ID" value="CAJ1935818.1"/>
    <property type="gene ID" value="gene-AYBTSS11_LOCUS7129"/>
</dbReference>
<evidence type="ECO:0000256" key="1">
    <source>
        <dbReference type="SAM" id="Phobius"/>
    </source>
</evidence>
<reference evidence="2" key="1">
    <citation type="submission" date="2023-10" db="EMBL/GenBank/DDBJ databases">
        <authorList>
            <person name="Domelevo Entfellner J.-B."/>
        </authorList>
    </citation>
    <scope>NUCLEOTIDE SEQUENCE</scope>
</reference>
<accession>A0AA86S5A1</accession>
<name>A0AA86S5A1_9FABA</name>
<keyword evidence="1" id="KW-1133">Transmembrane helix</keyword>
<proteinExistence type="predicted"/>
<organism evidence="2 3">
    <name type="scientific">Sphenostylis stenocarpa</name>
    <dbReference type="NCBI Taxonomy" id="92480"/>
    <lineage>
        <taxon>Eukaryota</taxon>
        <taxon>Viridiplantae</taxon>
        <taxon>Streptophyta</taxon>
        <taxon>Embryophyta</taxon>
        <taxon>Tracheophyta</taxon>
        <taxon>Spermatophyta</taxon>
        <taxon>Magnoliopsida</taxon>
        <taxon>eudicotyledons</taxon>
        <taxon>Gunneridae</taxon>
        <taxon>Pentapetalae</taxon>
        <taxon>rosids</taxon>
        <taxon>fabids</taxon>
        <taxon>Fabales</taxon>
        <taxon>Fabaceae</taxon>
        <taxon>Papilionoideae</taxon>
        <taxon>50 kb inversion clade</taxon>
        <taxon>NPAAA clade</taxon>
        <taxon>indigoferoid/millettioid clade</taxon>
        <taxon>Phaseoleae</taxon>
        <taxon>Sphenostylis</taxon>
    </lineage>
</organism>
<protein>
    <submittedName>
        <fullName evidence="2">Uncharacterized protein</fullName>
    </submittedName>
</protein>
<keyword evidence="3" id="KW-1185">Reference proteome</keyword>
<dbReference type="AlphaFoldDB" id="A0AA86S5A1"/>
<dbReference type="Proteomes" id="UP001189624">
    <property type="component" value="Chromosome 3"/>
</dbReference>
<keyword evidence="1" id="KW-0472">Membrane</keyword>
<keyword evidence="1" id="KW-0812">Transmembrane</keyword>
<dbReference type="EMBL" id="OY731400">
    <property type="protein sequence ID" value="CAJ1935818.1"/>
    <property type="molecule type" value="Genomic_DNA"/>
</dbReference>